<dbReference type="InterPro" id="IPR036390">
    <property type="entry name" value="WH_DNA-bd_sf"/>
</dbReference>
<evidence type="ECO:0000313" key="7">
    <source>
        <dbReference type="Proteomes" id="UP000293345"/>
    </source>
</evidence>
<dbReference type="Gene3D" id="1.10.10.10">
    <property type="entry name" value="Winged helix-like DNA-binding domain superfamily/Winged helix DNA-binding domain"/>
    <property type="match status" value="1"/>
</dbReference>
<evidence type="ECO:0000256" key="1">
    <source>
        <dbReference type="ARBA" id="ARBA00009437"/>
    </source>
</evidence>
<dbReference type="RefSeq" id="WP_129423961.1">
    <property type="nucleotide sequence ID" value="NZ_SDPW01000001.1"/>
</dbReference>
<feature type="domain" description="HTH lysR-type" evidence="5">
    <location>
        <begin position="3"/>
        <end position="60"/>
    </location>
</feature>
<keyword evidence="2" id="KW-0805">Transcription regulation</keyword>
<dbReference type="SUPFAM" id="SSF46785">
    <property type="entry name" value="Winged helix' DNA-binding domain"/>
    <property type="match status" value="1"/>
</dbReference>
<dbReference type="InterPro" id="IPR036388">
    <property type="entry name" value="WH-like_DNA-bd_sf"/>
</dbReference>
<comment type="similarity">
    <text evidence="1">Belongs to the LysR transcriptional regulatory family.</text>
</comment>
<dbReference type="CDD" id="cd05466">
    <property type="entry name" value="PBP2_LTTR_substrate"/>
    <property type="match status" value="1"/>
</dbReference>
<dbReference type="GO" id="GO:0003700">
    <property type="term" value="F:DNA-binding transcription factor activity"/>
    <property type="evidence" value="ECO:0007669"/>
    <property type="project" value="InterPro"/>
</dbReference>
<protein>
    <submittedName>
        <fullName evidence="6">LysR family transcriptional regulator</fullName>
    </submittedName>
</protein>
<evidence type="ECO:0000256" key="3">
    <source>
        <dbReference type="ARBA" id="ARBA00023125"/>
    </source>
</evidence>
<dbReference type="AlphaFoldDB" id="A0A4Q2JY73"/>
<dbReference type="InterPro" id="IPR005119">
    <property type="entry name" value="LysR_subst-bd"/>
</dbReference>
<keyword evidence="3" id="KW-0238">DNA-binding</keyword>
<keyword evidence="7" id="KW-1185">Reference proteome</keyword>
<dbReference type="InterPro" id="IPR000847">
    <property type="entry name" value="LysR_HTH_N"/>
</dbReference>
<dbReference type="Pfam" id="PF03466">
    <property type="entry name" value="LysR_substrate"/>
    <property type="match status" value="1"/>
</dbReference>
<evidence type="ECO:0000259" key="5">
    <source>
        <dbReference type="PROSITE" id="PS50931"/>
    </source>
</evidence>
<dbReference type="GO" id="GO:0003677">
    <property type="term" value="F:DNA binding"/>
    <property type="evidence" value="ECO:0007669"/>
    <property type="project" value="UniProtKB-KW"/>
</dbReference>
<dbReference type="Proteomes" id="UP000293345">
    <property type="component" value="Unassembled WGS sequence"/>
</dbReference>
<comment type="caution">
    <text evidence="6">The sequence shown here is derived from an EMBL/GenBank/DDBJ whole genome shotgun (WGS) entry which is preliminary data.</text>
</comment>
<dbReference type="Gene3D" id="3.40.190.290">
    <property type="match status" value="1"/>
</dbReference>
<reference evidence="6 7" key="1">
    <citation type="submission" date="2019-01" db="EMBL/GenBank/DDBJ databases">
        <title>Senegalimassilia sp. nov. KGMB04484 isolated human feces.</title>
        <authorList>
            <person name="Han K.-I."/>
            <person name="Kim J.-S."/>
            <person name="Lee K.C."/>
            <person name="Suh M.K."/>
            <person name="Eom M.K."/>
            <person name="Lee J.H."/>
            <person name="Park S.-H."/>
            <person name="Kang S.W."/>
            <person name="Park J.-E."/>
            <person name="Oh B.S."/>
            <person name="Yu S.Y."/>
            <person name="Choi S.-H."/>
            <person name="Lee D.H."/>
            <person name="Yoon H."/>
            <person name="Kim B.-Y."/>
            <person name="Lee J.H."/>
            <person name="Lee J.-S."/>
        </authorList>
    </citation>
    <scope>NUCLEOTIDE SEQUENCE [LARGE SCALE GENOMIC DNA]</scope>
    <source>
        <strain evidence="6 7">KGMB04484</strain>
    </source>
</reference>
<name>A0A4Q2JY73_9ACTN</name>
<dbReference type="PROSITE" id="PS50931">
    <property type="entry name" value="HTH_LYSR"/>
    <property type="match status" value="1"/>
</dbReference>
<sequence>MSPSFSQLERFVATARKGSYSAAAEDLFVTPQAVSKSIHDLESKLHVQLLEARGKQLKPTDAGGRVYRYAVDALDARGGIRDVTPAGEGGVAQLRGSLSVVVANIPLRGRVFREEDFEPFRRAYPLVELQVSFFAGSGCLAALDAGMADAALVVGKPEREDLHASWMRTMALCLLVSTRHELAAKECVAFSDLHGRKLAVPHDFRSYKEVVERRFAQEGVRPRYVALEMSEARHRAFLRDEGGALLVSHDARLCEAFPDTVMIPFKEKERIALPYYYVWREGHETALVAALRRCLCAS</sequence>
<evidence type="ECO:0000256" key="2">
    <source>
        <dbReference type="ARBA" id="ARBA00023015"/>
    </source>
</evidence>
<dbReference type="SUPFAM" id="SSF53850">
    <property type="entry name" value="Periplasmic binding protein-like II"/>
    <property type="match status" value="1"/>
</dbReference>
<dbReference type="PANTHER" id="PTHR30346">
    <property type="entry name" value="TRANSCRIPTIONAL DUAL REGULATOR HCAR-RELATED"/>
    <property type="match status" value="1"/>
</dbReference>
<evidence type="ECO:0000256" key="4">
    <source>
        <dbReference type="ARBA" id="ARBA00023163"/>
    </source>
</evidence>
<dbReference type="EMBL" id="SDPW01000001">
    <property type="protein sequence ID" value="RXZ54015.1"/>
    <property type="molecule type" value="Genomic_DNA"/>
</dbReference>
<organism evidence="6 7">
    <name type="scientific">Senegalimassilia faecalis</name>
    <dbReference type="NCBI Taxonomy" id="2509433"/>
    <lineage>
        <taxon>Bacteria</taxon>
        <taxon>Bacillati</taxon>
        <taxon>Actinomycetota</taxon>
        <taxon>Coriobacteriia</taxon>
        <taxon>Coriobacteriales</taxon>
        <taxon>Coriobacteriaceae</taxon>
        <taxon>Senegalimassilia</taxon>
    </lineage>
</organism>
<gene>
    <name evidence="6" type="ORF">ET524_05650</name>
</gene>
<dbReference type="GO" id="GO:0032993">
    <property type="term" value="C:protein-DNA complex"/>
    <property type="evidence" value="ECO:0007669"/>
    <property type="project" value="TreeGrafter"/>
</dbReference>
<accession>A0A4Q2JY73</accession>
<proteinExistence type="inferred from homology"/>
<dbReference type="OrthoDB" id="3176554at2"/>
<evidence type="ECO:0000313" key="6">
    <source>
        <dbReference type="EMBL" id="RXZ54015.1"/>
    </source>
</evidence>
<dbReference type="PANTHER" id="PTHR30346:SF0">
    <property type="entry name" value="HCA OPERON TRANSCRIPTIONAL ACTIVATOR HCAR"/>
    <property type="match status" value="1"/>
</dbReference>
<dbReference type="Pfam" id="PF00126">
    <property type="entry name" value="HTH_1"/>
    <property type="match status" value="1"/>
</dbReference>
<keyword evidence="4" id="KW-0804">Transcription</keyword>